<dbReference type="CDD" id="cd11567">
    <property type="entry name" value="YciH_like"/>
    <property type="match status" value="1"/>
</dbReference>
<keyword evidence="5" id="KW-1185">Reference proteome</keyword>
<dbReference type="PROSITE" id="PS50296">
    <property type="entry name" value="SUI1"/>
    <property type="match status" value="1"/>
</dbReference>
<dbReference type="Gene3D" id="3.30.780.10">
    <property type="entry name" value="SUI1-like domain"/>
    <property type="match status" value="1"/>
</dbReference>
<evidence type="ECO:0000256" key="1">
    <source>
        <dbReference type="ARBA" id="ARBA00022845"/>
    </source>
</evidence>
<dbReference type="InterPro" id="IPR036877">
    <property type="entry name" value="SUI1_dom_sf"/>
</dbReference>
<dbReference type="InterPro" id="IPR001950">
    <property type="entry name" value="SUI1"/>
</dbReference>
<evidence type="ECO:0000313" key="5">
    <source>
        <dbReference type="Proteomes" id="UP000593580"/>
    </source>
</evidence>
<evidence type="ECO:0000256" key="2">
    <source>
        <dbReference type="ARBA" id="ARBA00022917"/>
    </source>
</evidence>
<evidence type="ECO:0000259" key="3">
    <source>
        <dbReference type="PROSITE" id="PS50296"/>
    </source>
</evidence>
<gene>
    <name evidence="4" type="ORF">FM071_02470</name>
</gene>
<dbReference type="Proteomes" id="UP000593580">
    <property type="component" value="Chromosome"/>
</dbReference>
<dbReference type="Pfam" id="PF01253">
    <property type="entry name" value="SUI1"/>
    <property type="match status" value="1"/>
</dbReference>
<keyword evidence="1" id="KW-0810">Translation regulation</keyword>
<dbReference type="InterPro" id="IPR005872">
    <property type="entry name" value="SUI1_arc_bac"/>
</dbReference>
<dbReference type="KEGG" id="spal:FM071_02470"/>
<accession>A0A7M1B6C3</accession>
<dbReference type="GO" id="GO:0003743">
    <property type="term" value="F:translation initiation factor activity"/>
    <property type="evidence" value="ECO:0007669"/>
    <property type="project" value="UniProtKB-KW"/>
</dbReference>
<keyword evidence="4" id="KW-0396">Initiation factor</keyword>
<dbReference type="GO" id="GO:0006417">
    <property type="term" value="P:regulation of translation"/>
    <property type="evidence" value="ECO:0007669"/>
    <property type="project" value="UniProtKB-KW"/>
</dbReference>
<keyword evidence="2" id="KW-0648">Protein biosynthesis</keyword>
<dbReference type="AlphaFoldDB" id="A0A7M1B6C3"/>
<sequence length="114" mass="13098">MSRGKKLDLFIGADFKDEWSEVQTAPKNKPYSKISEPGKHMLHFSKEKRRGKTVTLVSPFELSKEDASTLLKRLKKRLGCGGSYKNGIMEFQGELKEKIRPLLIAEGFRFKQDH</sequence>
<feature type="domain" description="SUI1" evidence="3">
    <location>
        <begin position="41"/>
        <end position="107"/>
    </location>
</feature>
<organism evidence="4 5">
    <name type="scientific">Sulfurimonas paralvinellae</name>
    <dbReference type="NCBI Taxonomy" id="317658"/>
    <lineage>
        <taxon>Bacteria</taxon>
        <taxon>Pseudomonadati</taxon>
        <taxon>Campylobacterota</taxon>
        <taxon>Epsilonproteobacteria</taxon>
        <taxon>Campylobacterales</taxon>
        <taxon>Sulfurimonadaceae</taxon>
        <taxon>Sulfurimonas</taxon>
    </lineage>
</organism>
<name>A0A7M1B6C3_9BACT</name>
<protein>
    <submittedName>
        <fullName evidence="4">Translation initiation factor</fullName>
    </submittedName>
</protein>
<dbReference type="PIRSF" id="PIRSF037511">
    <property type="entry name" value="Transl_init_SUI1_pro"/>
    <property type="match status" value="1"/>
</dbReference>
<dbReference type="RefSeq" id="WP_193111460.1">
    <property type="nucleotide sequence ID" value="NZ_CP041406.1"/>
</dbReference>
<evidence type="ECO:0000313" key="4">
    <source>
        <dbReference type="EMBL" id="QOP45210.1"/>
    </source>
</evidence>
<dbReference type="EMBL" id="CP041406">
    <property type="protein sequence ID" value="QOP45210.1"/>
    <property type="molecule type" value="Genomic_DNA"/>
</dbReference>
<dbReference type="SUPFAM" id="SSF55159">
    <property type="entry name" value="eIF1-like"/>
    <property type="match status" value="1"/>
</dbReference>
<proteinExistence type="predicted"/>
<reference evidence="4 5" key="1">
    <citation type="submission" date="2019-07" db="EMBL/GenBank/DDBJ databases">
        <title>Sulfurimonas paralvinellae sp. nov., a novel mesophilic, hydrogen- and sulfur-oxidizing chemolithoautotroph within the Epsilonproteo- bacteria isolated from a deep-sea hydrothermal vent polychaete nest, reclassification of Thiomicrospira denitrificans as Sulfurimonas denitrificans comb. nov. and emended description of the genus Sulfurimonas.</title>
        <authorList>
            <person name="Wang S."/>
            <person name="Jiang L."/>
            <person name="Shao Z."/>
        </authorList>
    </citation>
    <scope>NUCLEOTIDE SEQUENCE [LARGE SCALE GENOMIC DNA]</scope>
    <source>
        <strain evidence="4 5">GO25</strain>
    </source>
</reference>